<evidence type="ECO:0000256" key="2">
    <source>
        <dbReference type="ARBA" id="ARBA00004613"/>
    </source>
</evidence>
<name>A0A1X7GNS3_9SPHN</name>
<sequence length="451" mass="46612">MSSDLLNIGKSGVSAYRTALSIIAENVANSETKGYARREVVLREAGVRGGANNPIYTEIFRFNGVEANSVNRAWDMFRAADARAANSSEGRANARATWLTEIETSLGDGQSSVGSLIGAFYNTAVSLSSTPKELVGRQAMLNALNEAAGTIRNTAASLERVSQGISAAAELEANGLNADLAALAEVNVALRQAAPGRSSFASLEDERDRLIDSISKRIDVDVSIGDKGTATLTIAGSAGLTLLDPASKVQVSVAQASDGRLSLRMLANGATSILPARSGTLAGLVDMSGTTADRRQALEALTTDFATALNAWSAAGTDLDGNAGAPMLDASGGARNLAVAITDPRAVAAQSADGTENGNLLALDALRGTGGAEARWASIVSGNAQMLASARSEAAAAATRRDNALAAHDEIIGVDLDREAADLLRYQQAYGASARIIQIARETMQTIIDLF</sequence>
<keyword evidence="5" id="KW-0964">Secreted</keyword>
<evidence type="ECO:0000256" key="5">
    <source>
        <dbReference type="ARBA" id="ARBA00022525"/>
    </source>
</evidence>
<evidence type="ECO:0000313" key="11">
    <source>
        <dbReference type="Proteomes" id="UP000192934"/>
    </source>
</evidence>
<dbReference type="InterPro" id="IPR053927">
    <property type="entry name" value="FlgK_helical"/>
</dbReference>
<dbReference type="RefSeq" id="WP_085218660.1">
    <property type="nucleotide sequence ID" value="NZ_LT840185.1"/>
</dbReference>
<feature type="domain" description="Flagellar basal-body/hook protein C-terminal" evidence="8">
    <location>
        <begin position="410"/>
        <end position="450"/>
    </location>
</feature>
<comment type="similarity">
    <text evidence="3">Belongs to the flagella basal body rod proteins family.</text>
</comment>
<dbReference type="InterPro" id="IPR010930">
    <property type="entry name" value="Flg_bb/hook_C_dom"/>
</dbReference>
<dbReference type="GO" id="GO:0009425">
    <property type="term" value="C:bacterial-type flagellum basal body"/>
    <property type="evidence" value="ECO:0007669"/>
    <property type="project" value="UniProtKB-SubCell"/>
</dbReference>
<feature type="domain" description="Flagellar hook-associated protein FlgK helical" evidence="9">
    <location>
        <begin position="99"/>
        <end position="327"/>
    </location>
</feature>
<dbReference type="GO" id="GO:0009424">
    <property type="term" value="C:bacterial-type flagellum hook"/>
    <property type="evidence" value="ECO:0007669"/>
    <property type="project" value="InterPro"/>
</dbReference>
<dbReference type="GO" id="GO:0005576">
    <property type="term" value="C:extracellular region"/>
    <property type="evidence" value="ECO:0007669"/>
    <property type="project" value="UniProtKB-SubCell"/>
</dbReference>
<dbReference type="AlphaFoldDB" id="A0A1X7GNS3"/>
<dbReference type="Pfam" id="PF22638">
    <property type="entry name" value="FlgK_D1"/>
    <property type="match status" value="1"/>
</dbReference>
<dbReference type="OrthoDB" id="7181295at2"/>
<feature type="domain" description="Flagellar basal body rod protein N-terminal" evidence="7">
    <location>
        <begin position="6"/>
        <end position="35"/>
    </location>
</feature>
<dbReference type="EMBL" id="LT840185">
    <property type="protein sequence ID" value="SMF72435.1"/>
    <property type="molecule type" value="Genomic_DNA"/>
</dbReference>
<evidence type="ECO:0000313" key="10">
    <source>
        <dbReference type="EMBL" id="SMF72435.1"/>
    </source>
</evidence>
<reference evidence="11" key="1">
    <citation type="submission" date="2017-04" db="EMBL/GenBank/DDBJ databases">
        <authorList>
            <person name="Varghese N."/>
            <person name="Submissions S."/>
        </authorList>
    </citation>
    <scope>NUCLEOTIDE SEQUENCE [LARGE SCALE GENOMIC DNA]</scope>
    <source>
        <strain evidence="11">Dd16</strain>
    </source>
</reference>
<evidence type="ECO:0000256" key="4">
    <source>
        <dbReference type="ARBA" id="ARBA00016244"/>
    </source>
</evidence>
<keyword evidence="6" id="KW-0975">Bacterial flagellum</keyword>
<dbReference type="PANTHER" id="PTHR30033">
    <property type="entry name" value="FLAGELLAR HOOK-ASSOCIATED PROTEIN 1"/>
    <property type="match status" value="1"/>
</dbReference>
<evidence type="ECO:0000256" key="6">
    <source>
        <dbReference type="ARBA" id="ARBA00023143"/>
    </source>
</evidence>
<dbReference type="InterPro" id="IPR001444">
    <property type="entry name" value="Flag_bb_rod_N"/>
</dbReference>
<dbReference type="Proteomes" id="UP000192934">
    <property type="component" value="Chromosome I"/>
</dbReference>
<dbReference type="Pfam" id="PF00460">
    <property type="entry name" value="Flg_bb_rod"/>
    <property type="match status" value="1"/>
</dbReference>
<evidence type="ECO:0000259" key="9">
    <source>
        <dbReference type="Pfam" id="PF22638"/>
    </source>
</evidence>
<dbReference type="PANTHER" id="PTHR30033:SF2">
    <property type="entry name" value="FLAGELLAR HOOK PROTEIN"/>
    <property type="match status" value="1"/>
</dbReference>
<organism evidence="10 11">
    <name type="scientific">Allosphingosinicella indica</name>
    <dbReference type="NCBI Taxonomy" id="941907"/>
    <lineage>
        <taxon>Bacteria</taxon>
        <taxon>Pseudomonadati</taxon>
        <taxon>Pseudomonadota</taxon>
        <taxon>Alphaproteobacteria</taxon>
        <taxon>Sphingomonadales</taxon>
        <taxon>Sphingomonadaceae</taxon>
        <taxon>Allosphingosinicella</taxon>
    </lineage>
</organism>
<dbReference type="InterPro" id="IPR002371">
    <property type="entry name" value="FlgK"/>
</dbReference>
<evidence type="ECO:0000259" key="8">
    <source>
        <dbReference type="Pfam" id="PF06429"/>
    </source>
</evidence>
<protein>
    <recommendedName>
        <fullName evidence="4">Flagellar hook-associated protein 1</fullName>
    </recommendedName>
</protein>
<dbReference type="Pfam" id="PF06429">
    <property type="entry name" value="Flg_bbr_C"/>
    <property type="match status" value="1"/>
</dbReference>
<proteinExistence type="inferred from homology"/>
<keyword evidence="10" id="KW-0966">Cell projection</keyword>
<dbReference type="SUPFAM" id="SSF64518">
    <property type="entry name" value="Phase 1 flagellin"/>
    <property type="match status" value="1"/>
</dbReference>
<evidence type="ECO:0000256" key="3">
    <source>
        <dbReference type="ARBA" id="ARBA00009677"/>
    </source>
</evidence>
<comment type="subcellular location">
    <subcellularLocation>
        <location evidence="1">Bacterial flagellum basal body</location>
    </subcellularLocation>
    <subcellularLocation>
        <location evidence="2">Secreted</location>
    </subcellularLocation>
</comment>
<evidence type="ECO:0000256" key="1">
    <source>
        <dbReference type="ARBA" id="ARBA00004117"/>
    </source>
</evidence>
<gene>
    <name evidence="10" type="ORF">SAMN06295910_2022</name>
</gene>
<evidence type="ECO:0000259" key="7">
    <source>
        <dbReference type="Pfam" id="PF00460"/>
    </source>
</evidence>
<dbReference type="GO" id="GO:0044780">
    <property type="term" value="P:bacterial-type flagellum assembly"/>
    <property type="evidence" value="ECO:0007669"/>
    <property type="project" value="InterPro"/>
</dbReference>
<dbReference type="GO" id="GO:0005198">
    <property type="term" value="F:structural molecule activity"/>
    <property type="evidence" value="ECO:0007669"/>
    <property type="project" value="InterPro"/>
</dbReference>
<accession>A0A1X7GNS3</accession>
<keyword evidence="10" id="KW-0969">Cilium</keyword>
<dbReference type="NCBIfam" id="TIGR02492">
    <property type="entry name" value="flgK_ends"/>
    <property type="match status" value="1"/>
</dbReference>
<dbReference type="STRING" id="941907.SAMN06295910_2022"/>
<dbReference type="PROSITE" id="PS00588">
    <property type="entry name" value="FLAGELLA_BB_ROD"/>
    <property type="match status" value="1"/>
</dbReference>
<dbReference type="InterPro" id="IPR019776">
    <property type="entry name" value="Flagellar_basal_body_rod_CS"/>
</dbReference>
<keyword evidence="11" id="KW-1185">Reference proteome</keyword>
<keyword evidence="10" id="KW-0282">Flagellum</keyword>